<dbReference type="Proteomes" id="UP001168620">
    <property type="component" value="Unassembled WGS sequence"/>
</dbReference>
<dbReference type="PANTHER" id="PTHR42877">
    <property type="entry name" value="L-ORNITHINE N(5)-MONOOXYGENASE-RELATED"/>
    <property type="match status" value="1"/>
</dbReference>
<dbReference type="GO" id="GO:0016491">
    <property type="term" value="F:oxidoreductase activity"/>
    <property type="evidence" value="ECO:0007669"/>
    <property type="project" value="UniProtKB-KW"/>
</dbReference>
<evidence type="ECO:0000313" key="3">
    <source>
        <dbReference type="Proteomes" id="UP001168620"/>
    </source>
</evidence>
<evidence type="ECO:0000313" key="2">
    <source>
        <dbReference type="EMBL" id="MDN4171470.1"/>
    </source>
</evidence>
<reference evidence="2" key="1">
    <citation type="submission" date="2023-06" db="EMBL/GenBank/DDBJ databases">
        <title>Draft genome sequence of Nocardioides sp. SOB77.</title>
        <authorList>
            <person name="Zhang G."/>
        </authorList>
    </citation>
    <scope>NUCLEOTIDE SEQUENCE</scope>
    <source>
        <strain evidence="2">SOB77</strain>
    </source>
</reference>
<dbReference type="EC" id="1.14.13.-" evidence="2"/>
<dbReference type="InterPro" id="IPR036188">
    <property type="entry name" value="FAD/NAD-bd_sf"/>
</dbReference>
<organism evidence="2 3">
    <name type="scientific">Nocardioides oceani</name>
    <dbReference type="NCBI Taxonomy" id="3058369"/>
    <lineage>
        <taxon>Bacteria</taxon>
        <taxon>Bacillati</taxon>
        <taxon>Actinomycetota</taxon>
        <taxon>Actinomycetes</taxon>
        <taxon>Propionibacteriales</taxon>
        <taxon>Nocardioidaceae</taxon>
        <taxon>Nocardioides</taxon>
    </lineage>
</organism>
<dbReference type="EMBL" id="JAUHJQ010000001">
    <property type="protein sequence ID" value="MDN4171470.1"/>
    <property type="molecule type" value="Genomic_DNA"/>
</dbReference>
<dbReference type="SUPFAM" id="SSF51905">
    <property type="entry name" value="FAD/NAD(P)-binding domain"/>
    <property type="match status" value="1"/>
</dbReference>
<dbReference type="PANTHER" id="PTHR42877:SF4">
    <property type="entry name" value="FAD_NAD(P)-BINDING DOMAIN-CONTAINING PROTEIN-RELATED"/>
    <property type="match status" value="1"/>
</dbReference>
<proteinExistence type="predicted"/>
<protein>
    <submittedName>
        <fullName evidence="2">NAD(P)/FAD-dependent oxidoreductase</fullName>
        <ecNumber evidence="2">1.14.13.-</ecNumber>
    </submittedName>
</protein>
<accession>A0ABT8FAI0</accession>
<comment type="caution">
    <text evidence="2">The sequence shown here is derived from an EMBL/GenBank/DDBJ whole genome shotgun (WGS) entry which is preliminary data.</text>
</comment>
<name>A0ABT8FAI0_9ACTN</name>
<keyword evidence="2" id="KW-0560">Oxidoreductase</keyword>
<dbReference type="Pfam" id="PF13738">
    <property type="entry name" value="Pyr_redox_3"/>
    <property type="match status" value="1"/>
</dbReference>
<dbReference type="RefSeq" id="WP_300950397.1">
    <property type="nucleotide sequence ID" value="NZ_JAUHJQ010000001.1"/>
</dbReference>
<dbReference type="PRINTS" id="PR00469">
    <property type="entry name" value="PNDRDTASEII"/>
</dbReference>
<keyword evidence="3" id="KW-1185">Reference proteome</keyword>
<dbReference type="Gene3D" id="3.50.50.60">
    <property type="entry name" value="FAD/NAD(P)-binding domain"/>
    <property type="match status" value="2"/>
</dbReference>
<evidence type="ECO:0000256" key="1">
    <source>
        <dbReference type="SAM" id="MobiDB-lite"/>
    </source>
</evidence>
<gene>
    <name evidence="2" type="ORF">QWY28_00785</name>
</gene>
<sequence length="519" mass="57305">MTAVDATSPVRPDVTLVDHLVVGAGFAGLCAAIKLQEDGERDFVVIEKGDDVGGTWRDNTYPGAACDVPSQLYSFSFAPNPDWTSSFSPQPEIQAYLRRVARDSGTLDRFRFGTRVEDATWDDEAARWTVRTSAGTWSARTLVVGAGGLSEPKLPDVEGIADFGGHLFHSARWDHDVDLTGKRVAVIGTGASAIQIVPEVQRVAGRLDVYQRTAPWVIPRNDRSYSALERAALRRVPGLQKAYRTAIYWGRETYVPAFTLEPGIALPARKLAEANIARGISDPDLRAKVTPHFALGCKRVLISNAYYPALAADNVDLVTDRIARVTPTSVVTADGTDREVDVIIVATGFHTTELPITEHLVGRRGRTLADRWRDSGMAAYKGTTVPEFPNLFMLVGPNTGLGHSSMVFMIESQVQYLREALRTMRVNRYAAVEPREDVSARWNDRLQQRMKRTVWHRGGCSSWYLDEHGRNTTLWPRTTFGFRAALRAFDTAAYAVRGEPAPPIPSTTHPTQQTEDVPA</sequence>
<dbReference type="InterPro" id="IPR051209">
    <property type="entry name" value="FAD-bind_Monooxygenase_sf"/>
</dbReference>
<feature type="compositionally biased region" description="Polar residues" evidence="1">
    <location>
        <begin position="506"/>
        <end position="519"/>
    </location>
</feature>
<feature type="region of interest" description="Disordered" evidence="1">
    <location>
        <begin position="497"/>
        <end position="519"/>
    </location>
</feature>